<dbReference type="STRING" id="249189.RV04_GL000964"/>
<sequence>MDTTKELYQFTKKYGINYNTGEKKGLELYGKFLQNFPKINFSFAFIGFHKYESLKKQEGLTAYGISGTMLYALSKQKAYRYNLYQCKEISGQKKLNGIRLTLVFDKEIIKINLGFADGNLVLAALKQAGKKN</sequence>
<proteinExistence type="predicted"/>
<dbReference type="RefSeq" id="WP_071856994.1">
    <property type="nucleotide sequence ID" value="NZ_JBHSHK010000005.1"/>
</dbReference>
<dbReference type="Proteomes" id="UP000182077">
    <property type="component" value="Unassembled WGS sequence"/>
</dbReference>
<evidence type="ECO:0000313" key="2">
    <source>
        <dbReference type="Proteomes" id="UP000182077"/>
    </source>
</evidence>
<organism evidence="1 2">
    <name type="scientific">Enterococcus hermanniensis</name>
    <dbReference type="NCBI Taxonomy" id="249189"/>
    <lineage>
        <taxon>Bacteria</taxon>
        <taxon>Bacillati</taxon>
        <taxon>Bacillota</taxon>
        <taxon>Bacilli</taxon>
        <taxon>Lactobacillales</taxon>
        <taxon>Enterococcaceae</taxon>
        <taxon>Enterococcus</taxon>
    </lineage>
</organism>
<protein>
    <submittedName>
        <fullName evidence="1">Uncharacterized protein</fullName>
    </submittedName>
</protein>
<keyword evidence="2" id="KW-1185">Reference proteome</keyword>
<comment type="caution">
    <text evidence="1">The sequence shown here is derived from an EMBL/GenBank/DDBJ whole genome shotgun (WGS) entry which is preliminary data.</text>
</comment>
<dbReference type="OrthoDB" id="2183270at2"/>
<evidence type="ECO:0000313" key="1">
    <source>
        <dbReference type="EMBL" id="OJG46536.1"/>
    </source>
</evidence>
<dbReference type="EMBL" id="JXKQ01000002">
    <property type="protein sequence ID" value="OJG46536.1"/>
    <property type="molecule type" value="Genomic_DNA"/>
</dbReference>
<accession>A0A1L8TQE9</accession>
<reference evidence="1 2" key="1">
    <citation type="submission" date="2014-12" db="EMBL/GenBank/DDBJ databases">
        <title>Draft genome sequences of 29 type strains of Enterococci.</title>
        <authorList>
            <person name="Zhong Z."/>
            <person name="Sun Z."/>
            <person name="Liu W."/>
            <person name="Zhang W."/>
            <person name="Zhang H."/>
        </authorList>
    </citation>
    <scope>NUCLEOTIDE SEQUENCE [LARGE SCALE GENOMIC DNA]</scope>
    <source>
        <strain evidence="1 2">DSM 17122</strain>
    </source>
</reference>
<dbReference type="AlphaFoldDB" id="A0A1L8TQE9"/>
<name>A0A1L8TQE9_9ENTE</name>
<gene>
    <name evidence="1" type="ORF">RV04_GL000964</name>
</gene>